<dbReference type="Gene3D" id="3.40.1190.20">
    <property type="match status" value="1"/>
</dbReference>
<dbReference type="EMBL" id="CP000909">
    <property type="protein sequence ID" value="ABY36080.1"/>
    <property type="molecule type" value="Genomic_DNA"/>
</dbReference>
<keyword evidence="2" id="KW-0418">Kinase</keyword>
<feature type="domain" description="Carbohydrate kinase PfkB" evidence="3">
    <location>
        <begin position="2"/>
        <end position="266"/>
    </location>
</feature>
<evidence type="ECO:0000313" key="5">
    <source>
        <dbReference type="Proteomes" id="UP000002008"/>
    </source>
</evidence>
<dbReference type="InterPro" id="IPR029056">
    <property type="entry name" value="Ribokinase-like"/>
</dbReference>
<dbReference type="eggNOG" id="COG0524">
    <property type="taxonomic scope" value="Bacteria"/>
</dbReference>
<proteinExistence type="predicted"/>
<keyword evidence="1" id="KW-0808">Transferase</keyword>
<name>A9WF96_CHLAA</name>
<accession>A9WF96</accession>
<dbReference type="STRING" id="324602.Caur_2881"/>
<dbReference type="SUPFAM" id="SSF53613">
    <property type="entry name" value="Ribokinase-like"/>
    <property type="match status" value="1"/>
</dbReference>
<gene>
    <name evidence="4" type="ordered locus">Caur_2881</name>
</gene>
<dbReference type="PANTHER" id="PTHR10584:SF157">
    <property type="entry name" value="SULFOFRUCTOSE KINASE"/>
    <property type="match status" value="1"/>
</dbReference>
<dbReference type="HOGENOM" id="CLU_1033244_0_0_0"/>
<reference evidence="5" key="1">
    <citation type="journal article" date="2011" name="BMC Genomics">
        <title>Complete genome sequence of the filamentous anoxygenic phototrophic bacterium Chloroflexus aurantiacus.</title>
        <authorList>
            <person name="Tang K.H."/>
            <person name="Barry K."/>
            <person name="Chertkov O."/>
            <person name="Dalin E."/>
            <person name="Han C.S."/>
            <person name="Hauser L.J."/>
            <person name="Honchak B.M."/>
            <person name="Karbach L.E."/>
            <person name="Land M.L."/>
            <person name="Lapidus A."/>
            <person name="Larimer F.W."/>
            <person name="Mikhailova N."/>
            <person name="Pitluck S."/>
            <person name="Pierson B.K."/>
            <person name="Blankenship R.E."/>
        </authorList>
    </citation>
    <scope>NUCLEOTIDE SEQUENCE [LARGE SCALE GENOMIC DNA]</scope>
    <source>
        <strain evidence="5">ATCC 29366 / DSM 635 / J-10-fl</strain>
    </source>
</reference>
<protein>
    <submittedName>
        <fullName evidence="4">PfkB domain protein</fullName>
    </submittedName>
</protein>
<dbReference type="PANTHER" id="PTHR10584">
    <property type="entry name" value="SUGAR KINASE"/>
    <property type="match status" value="1"/>
</dbReference>
<evidence type="ECO:0000313" key="4">
    <source>
        <dbReference type="EMBL" id="ABY36080.1"/>
    </source>
</evidence>
<keyword evidence="5" id="KW-1185">Reference proteome</keyword>
<dbReference type="KEGG" id="cau:Caur_2881"/>
<evidence type="ECO:0000256" key="1">
    <source>
        <dbReference type="ARBA" id="ARBA00022679"/>
    </source>
</evidence>
<dbReference type="GO" id="GO:0016301">
    <property type="term" value="F:kinase activity"/>
    <property type="evidence" value="ECO:0007669"/>
    <property type="project" value="UniProtKB-KW"/>
</dbReference>
<dbReference type="PATRIC" id="fig|324602.8.peg.3244"/>
<dbReference type="InParanoid" id="A9WF96"/>
<evidence type="ECO:0000259" key="3">
    <source>
        <dbReference type="Pfam" id="PF00294"/>
    </source>
</evidence>
<organism evidence="4 5">
    <name type="scientific">Chloroflexus aurantiacus (strain ATCC 29366 / DSM 635 / J-10-fl)</name>
    <dbReference type="NCBI Taxonomy" id="324602"/>
    <lineage>
        <taxon>Bacteria</taxon>
        <taxon>Bacillati</taxon>
        <taxon>Chloroflexota</taxon>
        <taxon>Chloroflexia</taxon>
        <taxon>Chloroflexales</taxon>
        <taxon>Chloroflexineae</taxon>
        <taxon>Chloroflexaceae</taxon>
        <taxon>Chloroflexus</taxon>
    </lineage>
</organism>
<dbReference type="Pfam" id="PF00294">
    <property type="entry name" value="PfkB"/>
    <property type="match status" value="1"/>
</dbReference>
<evidence type="ECO:0000256" key="2">
    <source>
        <dbReference type="ARBA" id="ARBA00022777"/>
    </source>
</evidence>
<sequence length="270" mass="28749">MNAILCYGSLCADLRIWLPHWPRQGSGIHAVRTRWLAGGNALNEARALVSWGVKPLLYGDRLGYDAGGDLVAAELTALGLMTHIERSANVATPVCHILITPDGERTIIALRQQTAASPPSAEVLATCQIVSVSRYGLYTTEVATTARQLNRLVVVGDVSDPADPLAQAADVIVTSVDLLGTAPFQRAAALQQVRGAPVFITDGPRPAWVLVAGSWYEAAPPSTESSDLTGAGDVFRAGVVYGIWKGWDWQEILLFATNAATTFVIEQSTA</sequence>
<dbReference type="Proteomes" id="UP000002008">
    <property type="component" value="Chromosome"/>
</dbReference>
<dbReference type="RefSeq" id="WP_012258733.1">
    <property type="nucleotide sequence ID" value="NC_010175.1"/>
</dbReference>
<dbReference type="AlphaFoldDB" id="A9WF96"/>
<dbReference type="EnsemblBacteria" id="ABY36080">
    <property type="protein sequence ID" value="ABY36080"/>
    <property type="gene ID" value="Caur_2881"/>
</dbReference>
<dbReference type="InterPro" id="IPR011611">
    <property type="entry name" value="PfkB_dom"/>
</dbReference>